<keyword evidence="2" id="KW-0964">Secreted</keyword>
<organism evidence="5 6">
    <name type="scientific">Molorchus minor</name>
    <dbReference type="NCBI Taxonomy" id="1323400"/>
    <lineage>
        <taxon>Eukaryota</taxon>
        <taxon>Metazoa</taxon>
        <taxon>Ecdysozoa</taxon>
        <taxon>Arthropoda</taxon>
        <taxon>Hexapoda</taxon>
        <taxon>Insecta</taxon>
        <taxon>Pterygota</taxon>
        <taxon>Neoptera</taxon>
        <taxon>Endopterygota</taxon>
        <taxon>Coleoptera</taxon>
        <taxon>Polyphaga</taxon>
        <taxon>Cucujiformia</taxon>
        <taxon>Chrysomeloidea</taxon>
        <taxon>Cerambycidae</taxon>
        <taxon>Lamiinae</taxon>
        <taxon>Monochamini</taxon>
        <taxon>Molorchus</taxon>
    </lineage>
</organism>
<evidence type="ECO:0000256" key="4">
    <source>
        <dbReference type="ARBA" id="ARBA00023180"/>
    </source>
</evidence>
<sequence>IFVHEEDFDNSKNFGPYIGNCTGGAECVQFVSCSAHVRVTTKDYCTTFGGRRGVCCRTGQNHSEPIVSFRHRTHHHMKLDFATMGILTRKSRNKMAELRSRESKLFAKKSSILYPGSASYSHFRNSRRFNPTDLAEVENMANRAMEIAIATKAFKERQGISSLQLEIGIAQQDLRSTALGDDCLPVIICPVIPPRFRTIDGSCNNQMFPNWGTPLTPFSRLLPLAMKTPTSYGIWFPRVSVVDGRQLSSPRLISATLFSEDDAHNQEYTLMVMQFGQLVSHEITQSLDTTFINGSAISCCTDGGQNMLPIEERHYACMPIDIPENDPFFGRFKQRCMNFVRSILSPRLDCTLGYAQQMNKVTHFIDGSSIYGSTPEQTGELRSFSGGRLRIFKDFGRELLPLTKDKDACLTMEQGTACFDSGDTRTNQMVTLAVLHTVFLREHNRIADFLAKLNPHWHDERIFLEARQIVVAEMQVIIYKEFFAGCNRYRRELAMEEFDLKLKGGHDYSFDYNENVEPSVINEFSAAAFRFGHSMVDGVLRIYGMKKFEEMISIPEIMFYPSRMRRYPFLDQVLNSLTTEPIQEVDERFSPALTNYLFRGGNPFGVDLASINIQRGRDHGLRPYNDYRNLVGLPTFTSFADFGKVQSVLQTHGEKLSRLYATVDDVDLWIGGLLEEKAPGSIVGLTFRDIIAEQFSRLKKGDRYFFDNDPSINPGHFTPDQLLEVRKSSMSRLICDNADGVLLARQAANAFRRPGVPGF</sequence>
<comment type="caution">
    <text evidence="5">The sequence shown here is derived from an EMBL/GenBank/DDBJ whole genome shotgun (WGS) entry which is preliminary data.</text>
</comment>
<feature type="non-terminal residue" evidence="5">
    <location>
        <position position="1"/>
    </location>
</feature>
<keyword evidence="3" id="KW-0560">Oxidoreductase</keyword>
<dbReference type="Pfam" id="PF03098">
    <property type="entry name" value="An_peroxidase"/>
    <property type="match status" value="1"/>
</dbReference>
<protein>
    <recommendedName>
        <fullName evidence="7">Chorion peroxidase</fullName>
    </recommendedName>
</protein>
<dbReference type="SUPFAM" id="SSF48113">
    <property type="entry name" value="Heme-dependent peroxidases"/>
    <property type="match status" value="1"/>
</dbReference>
<keyword evidence="3" id="KW-0575">Peroxidase</keyword>
<reference evidence="5" key="1">
    <citation type="journal article" date="2023" name="Insect Mol. Biol.">
        <title>Genome sequencing provides insights into the evolution of gene families encoding plant cell wall-degrading enzymes in longhorned beetles.</title>
        <authorList>
            <person name="Shin N.R."/>
            <person name="Okamura Y."/>
            <person name="Kirsch R."/>
            <person name="Pauchet Y."/>
        </authorList>
    </citation>
    <scope>NUCLEOTIDE SEQUENCE</scope>
    <source>
        <strain evidence="5">MMC_N1</strain>
    </source>
</reference>
<dbReference type="Proteomes" id="UP001162164">
    <property type="component" value="Unassembled WGS sequence"/>
</dbReference>
<evidence type="ECO:0000256" key="1">
    <source>
        <dbReference type="ARBA" id="ARBA00004613"/>
    </source>
</evidence>
<dbReference type="PANTHER" id="PTHR11475">
    <property type="entry name" value="OXIDASE/PEROXIDASE"/>
    <property type="match status" value="1"/>
</dbReference>
<dbReference type="Gene3D" id="1.10.640.10">
    <property type="entry name" value="Haem peroxidase domain superfamily, animal type"/>
    <property type="match status" value="1"/>
</dbReference>
<name>A0ABQ9JIL8_9CUCU</name>
<dbReference type="PRINTS" id="PR00457">
    <property type="entry name" value="ANPEROXIDASE"/>
</dbReference>
<evidence type="ECO:0000256" key="2">
    <source>
        <dbReference type="ARBA" id="ARBA00022525"/>
    </source>
</evidence>
<evidence type="ECO:0000256" key="3">
    <source>
        <dbReference type="ARBA" id="ARBA00022559"/>
    </source>
</evidence>
<proteinExistence type="predicted"/>
<dbReference type="PROSITE" id="PS50292">
    <property type="entry name" value="PEROXIDASE_3"/>
    <property type="match status" value="1"/>
</dbReference>
<keyword evidence="4" id="KW-0325">Glycoprotein</keyword>
<evidence type="ECO:0000313" key="6">
    <source>
        <dbReference type="Proteomes" id="UP001162164"/>
    </source>
</evidence>
<dbReference type="PANTHER" id="PTHR11475:SF4">
    <property type="entry name" value="CHORION PEROXIDASE"/>
    <property type="match status" value="1"/>
</dbReference>
<keyword evidence="6" id="KW-1185">Reference proteome</keyword>
<dbReference type="CDD" id="cd09823">
    <property type="entry name" value="peroxinectin_like"/>
    <property type="match status" value="1"/>
</dbReference>
<dbReference type="InterPro" id="IPR010255">
    <property type="entry name" value="Haem_peroxidase_sf"/>
</dbReference>
<gene>
    <name evidence="5" type="ORF">NQ317_019401</name>
</gene>
<dbReference type="InterPro" id="IPR037120">
    <property type="entry name" value="Haem_peroxidase_sf_animal"/>
</dbReference>
<evidence type="ECO:0000313" key="5">
    <source>
        <dbReference type="EMBL" id="KAJ8977727.1"/>
    </source>
</evidence>
<comment type="subcellular location">
    <subcellularLocation>
        <location evidence="1">Secreted</location>
    </subcellularLocation>
</comment>
<accession>A0ABQ9JIL8</accession>
<evidence type="ECO:0008006" key="7">
    <source>
        <dbReference type="Google" id="ProtNLM"/>
    </source>
</evidence>
<dbReference type="EMBL" id="JAPWTJ010000515">
    <property type="protein sequence ID" value="KAJ8977727.1"/>
    <property type="molecule type" value="Genomic_DNA"/>
</dbReference>
<dbReference type="InterPro" id="IPR019791">
    <property type="entry name" value="Haem_peroxidase_animal"/>
</dbReference>